<gene>
    <name evidence="2" type="ORF">HHL14_27630</name>
</gene>
<dbReference type="EMBL" id="JABBFZ010000023">
    <property type="protein sequence ID" value="NML34586.1"/>
    <property type="molecule type" value="Genomic_DNA"/>
</dbReference>
<proteinExistence type="predicted"/>
<feature type="chain" id="PRO_5031363504" evidence="1">
    <location>
        <begin position="38"/>
        <end position="132"/>
    </location>
</feature>
<feature type="signal peptide" evidence="1">
    <location>
        <begin position="1"/>
        <end position="37"/>
    </location>
</feature>
<comment type="caution">
    <text evidence="2">The sequence shown here is derived from an EMBL/GenBank/DDBJ whole genome shotgun (WGS) entry which is preliminary data.</text>
</comment>
<dbReference type="AlphaFoldDB" id="A0A7Y0A165"/>
<evidence type="ECO:0000256" key="1">
    <source>
        <dbReference type="SAM" id="SignalP"/>
    </source>
</evidence>
<sequence length="132" mass="13394">MVGLLDASGNRRMFVGAVVRGLLCVSGMLALSGHAGADEHAITIVSGTYGENCGAARGNLTGDIARHCNGRQTCDYSMPARQQGSTTAACPGDFLAQWHCDGTDGHSAALSAGARPGDTLVLSCVESRGAGK</sequence>
<dbReference type="RefSeq" id="WP_169500777.1">
    <property type="nucleotide sequence ID" value="NZ_JABBFZ010000023.1"/>
</dbReference>
<dbReference type="Proteomes" id="UP000583127">
    <property type="component" value="Unassembled WGS sequence"/>
</dbReference>
<keyword evidence="1" id="KW-0732">Signal</keyword>
<protein>
    <submittedName>
        <fullName evidence="2">Uncharacterized protein</fullName>
    </submittedName>
</protein>
<accession>A0A7Y0A165</accession>
<evidence type="ECO:0000313" key="3">
    <source>
        <dbReference type="Proteomes" id="UP000583127"/>
    </source>
</evidence>
<keyword evidence="3" id="KW-1185">Reference proteome</keyword>
<evidence type="ECO:0000313" key="2">
    <source>
        <dbReference type="EMBL" id="NML34586.1"/>
    </source>
</evidence>
<name>A0A7Y0A165_9BURK</name>
<reference evidence="2 3" key="1">
    <citation type="submission" date="2020-04" db="EMBL/GenBank/DDBJ databases">
        <title>Paraburkholderia sp. G-4-1-8 isolated from soil.</title>
        <authorList>
            <person name="Dahal R.H."/>
        </authorList>
    </citation>
    <scope>NUCLEOTIDE SEQUENCE [LARGE SCALE GENOMIC DNA]</scope>
    <source>
        <strain evidence="2 3">G-4-1-8</strain>
    </source>
</reference>
<organism evidence="2 3">
    <name type="scientific">Paraburkholderia antibiotica</name>
    <dbReference type="NCBI Taxonomy" id="2728839"/>
    <lineage>
        <taxon>Bacteria</taxon>
        <taxon>Pseudomonadati</taxon>
        <taxon>Pseudomonadota</taxon>
        <taxon>Betaproteobacteria</taxon>
        <taxon>Burkholderiales</taxon>
        <taxon>Burkholderiaceae</taxon>
        <taxon>Paraburkholderia</taxon>
    </lineage>
</organism>